<protein>
    <submittedName>
        <fullName evidence="2">Uncharacterized protein</fullName>
    </submittedName>
</protein>
<feature type="region of interest" description="Disordered" evidence="1">
    <location>
        <begin position="1"/>
        <end position="30"/>
    </location>
</feature>
<dbReference type="AlphaFoldDB" id="A0A9I9D1S2"/>
<dbReference type="EnsemblPlants" id="MELO3C011745.2.1">
    <property type="protein sequence ID" value="MELO3C011745.2.1"/>
    <property type="gene ID" value="MELO3C011745.2"/>
</dbReference>
<reference evidence="2" key="1">
    <citation type="submission" date="2023-03" db="UniProtKB">
        <authorList>
            <consortium name="EnsemblPlants"/>
        </authorList>
    </citation>
    <scope>IDENTIFICATION</scope>
</reference>
<name>A0A9I9D1S2_CUCME</name>
<proteinExistence type="predicted"/>
<evidence type="ECO:0000313" key="2">
    <source>
        <dbReference type="EnsemblPlants" id="MELO3C011745.2.1"/>
    </source>
</evidence>
<dbReference type="Gramene" id="MELO3C011745.2.1">
    <property type="protein sequence ID" value="MELO3C011745.2.1"/>
    <property type="gene ID" value="MELO3C011745.2"/>
</dbReference>
<organism evidence="2">
    <name type="scientific">Cucumis melo</name>
    <name type="common">Muskmelon</name>
    <dbReference type="NCBI Taxonomy" id="3656"/>
    <lineage>
        <taxon>Eukaryota</taxon>
        <taxon>Viridiplantae</taxon>
        <taxon>Streptophyta</taxon>
        <taxon>Embryophyta</taxon>
        <taxon>Tracheophyta</taxon>
        <taxon>Spermatophyta</taxon>
        <taxon>Magnoliopsida</taxon>
        <taxon>eudicotyledons</taxon>
        <taxon>Gunneridae</taxon>
        <taxon>Pentapetalae</taxon>
        <taxon>rosids</taxon>
        <taxon>fabids</taxon>
        <taxon>Cucurbitales</taxon>
        <taxon>Cucurbitaceae</taxon>
        <taxon>Benincaseae</taxon>
        <taxon>Cucumis</taxon>
    </lineage>
</organism>
<accession>A0A9I9D1S2</accession>
<evidence type="ECO:0000256" key="1">
    <source>
        <dbReference type="SAM" id="MobiDB-lite"/>
    </source>
</evidence>
<sequence>MDEEDGEASWRTHARLNGDELNVDGVKTDSDGRLNHAPCLDAFDGWRMGHDGERLGLEFNERTKDATGMKTELWRATLTGTQRRTKKWRPMAACVDEETVTSCNEEEEGRLRMRGCQLG</sequence>